<dbReference type="EMBL" id="CP066775">
    <property type="protein sequence ID" value="QQL49537.1"/>
    <property type="molecule type" value="Genomic_DNA"/>
</dbReference>
<name>A0A6I4INH1_9SPHI</name>
<protein>
    <submittedName>
        <fullName evidence="1">Uncharacterized protein</fullName>
    </submittedName>
</protein>
<gene>
    <name evidence="1" type="ORF">GO620_015390</name>
</gene>
<dbReference type="AlphaFoldDB" id="A0A6I4INH1"/>
<accession>A0A6I4INH1</accession>
<sequence>MNTQIQNPTAQLIVDQHFRDYHGGYFSVLVSAEETNGAMSIVDMTMPKGSEPSLICARGYNADRLAKALSFGNGWMGYLRQFPGDQIQKLCTGFFL</sequence>
<reference evidence="1 2" key="1">
    <citation type="submission" date="2020-12" db="EMBL/GenBank/DDBJ databases">
        <title>HMF7856_wgs.fasta genome submission.</title>
        <authorList>
            <person name="Kang H."/>
            <person name="Kim H."/>
            <person name="Joh K."/>
        </authorList>
    </citation>
    <scope>NUCLEOTIDE SEQUENCE [LARGE SCALE GENOMIC DNA]</scope>
    <source>
        <strain evidence="1 2">HMF7856</strain>
    </source>
</reference>
<keyword evidence="2" id="KW-1185">Reference proteome</keyword>
<organism evidence="1 2">
    <name type="scientific">Mucilaginibacter ginkgonis</name>
    <dbReference type="NCBI Taxonomy" id="2682091"/>
    <lineage>
        <taxon>Bacteria</taxon>
        <taxon>Pseudomonadati</taxon>
        <taxon>Bacteroidota</taxon>
        <taxon>Sphingobacteriia</taxon>
        <taxon>Sphingobacteriales</taxon>
        <taxon>Sphingobacteriaceae</taxon>
        <taxon>Mucilaginibacter</taxon>
    </lineage>
</organism>
<evidence type="ECO:0000313" key="1">
    <source>
        <dbReference type="EMBL" id="QQL49537.1"/>
    </source>
</evidence>
<dbReference type="RefSeq" id="WP_157524648.1">
    <property type="nucleotide sequence ID" value="NZ_CP066775.1"/>
</dbReference>
<dbReference type="KEGG" id="mgik:GO620_015390"/>
<proteinExistence type="predicted"/>
<dbReference type="Proteomes" id="UP000429232">
    <property type="component" value="Chromosome"/>
</dbReference>
<evidence type="ECO:0000313" key="2">
    <source>
        <dbReference type="Proteomes" id="UP000429232"/>
    </source>
</evidence>